<dbReference type="EMBL" id="JARKIF010000036">
    <property type="protein sequence ID" value="KAJ7610224.1"/>
    <property type="molecule type" value="Genomic_DNA"/>
</dbReference>
<protein>
    <recommendedName>
        <fullName evidence="1">F-box domain-containing protein</fullName>
    </recommendedName>
</protein>
<gene>
    <name evidence="2" type="ORF">FB45DRAFT_1122203</name>
</gene>
<proteinExistence type="predicted"/>
<keyword evidence="3" id="KW-1185">Reference proteome</keyword>
<evidence type="ECO:0000313" key="2">
    <source>
        <dbReference type="EMBL" id="KAJ7610224.1"/>
    </source>
</evidence>
<accession>A0AAD7FBM1</accession>
<name>A0AAD7FBM1_9AGAR</name>
<dbReference type="AlphaFoldDB" id="A0AAD7FBM1"/>
<dbReference type="InterPro" id="IPR036047">
    <property type="entry name" value="F-box-like_dom_sf"/>
</dbReference>
<dbReference type="InterPro" id="IPR001810">
    <property type="entry name" value="F-box_dom"/>
</dbReference>
<feature type="domain" description="F-box" evidence="1">
    <location>
        <begin position="9"/>
        <end position="39"/>
    </location>
</feature>
<evidence type="ECO:0000259" key="1">
    <source>
        <dbReference type="Pfam" id="PF12937"/>
    </source>
</evidence>
<reference evidence="2" key="1">
    <citation type="submission" date="2023-03" db="EMBL/GenBank/DDBJ databases">
        <title>Massive genome expansion in bonnet fungi (Mycena s.s.) driven by repeated elements and novel gene families across ecological guilds.</title>
        <authorList>
            <consortium name="Lawrence Berkeley National Laboratory"/>
            <person name="Harder C.B."/>
            <person name="Miyauchi S."/>
            <person name="Viragh M."/>
            <person name="Kuo A."/>
            <person name="Thoen E."/>
            <person name="Andreopoulos B."/>
            <person name="Lu D."/>
            <person name="Skrede I."/>
            <person name="Drula E."/>
            <person name="Henrissat B."/>
            <person name="Morin E."/>
            <person name="Kohler A."/>
            <person name="Barry K."/>
            <person name="LaButti K."/>
            <person name="Morin E."/>
            <person name="Salamov A."/>
            <person name="Lipzen A."/>
            <person name="Mereny Z."/>
            <person name="Hegedus B."/>
            <person name="Baldrian P."/>
            <person name="Stursova M."/>
            <person name="Weitz H."/>
            <person name="Taylor A."/>
            <person name="Grigoriev I.V."/>
            <person name="Nagy L.G."/>
            <person name="Martin F."/>
            <person name="Kauserud H."/>
        </authorList>
    </citation>
    <scope>NUCLEOTIDE SEQUENCE</scope>
    <source>
        <strain evidence="2">9284</strain>
    </source>
</reference>
<evidence type="ECO:0000313" key="3">
    <source>
        <dbReference type="Proteomes" id="UP001221142"/>
    </source>
</evidence>
<sequence>MAFKLDGCSRLPPELCALIVQNLDDTGDLRRCSLVCRAWLGPSRARLQFRAMGKTEGHDVSIVGTLTHLQYLTLMHAHNIDDLPVLPSLTHLSLVRANFCAPTSLLTVFSLGIHNSSQAAPTSPLLVLYSLRMSFNSFVEHAIAPLRPQRLRMEFQESVIPTGFGQYLQSLGPELLDLELIDDGHTLDQAAETLNFSSNINLARFVIGTAIVFNVDEELAKHAPLRRLEFLMVEVLSPCLAFAAPPAERYRSSLSDLAVLSRHDGLFV</sequence>
<dbReference type="Proteomes" id="UP001221142">
    <property type="component" value="Unassembled WGS sequence"/>
</dbReference>
<dbReference type="Pfam" id="PF12937">
    <property type="entry name" value="F-box-like"/>
    <property type="match status" value="1"/>
</dbReference>
<dbReference type="Gene3D" id="1.20.1280.50">
    <property type="match status" value="1"/>
</dbReference>
<comment type="caution">
    <text evidence="2">The sequence shown here is derived from an EMBL/GenBank/DDBJ whole genome shotgun (WGS) entry which is preliminary data.</text>
</comment>
<organism evidence="2 3">
    <name type="scientific">Roridomyces roridus</name>
    <dbReference type="NCBI Taxonomy" id="1738132"/>
    <lineage>
        <taxon>Eukaryota</taxon>
        <taxon>Fungi</taxon>
        <taxon>Dikarya</taxon>
        <taxon>Basidiomycota</taxon>
        <taxon>Agaricomycotina</taxon>
        <taxon>Agaricomycetes</taxon>
        <taxon>Agaricomycetidae</taxon>
        <taxon>Agaricales</taxon>
        <taxon>Marasmiineae</taxon>
        <taxon>Mycenaceae</taxon>
        <taxon>Roridomyces</taxon>
    </lineage>
</organism>
<dbReference type="SUPFAM" id="SSF81383">
    <property type="entry name" value="F-box domain"/>
    <property type="match status" value="1"/>
</dbReference>